<dbReference type="EMBL" id="JAHQIW010007391">
    <property type="protein sequence ID" value="KAJ1374073.1"/>
    <property type="molecule type" value="Genomic_DNA"/>
</dbReference>
<sequence length="80" mass="9338">MLTEVLRNRRDFDLVQAYLATSIRIHRSTLWRSDKGDKEVDELLKTIEDLSLEEESVWSGYDQIMLENAAVAQWIKNALV</sequence>
<dbReference type="Proteomes" id="UP001196413">
    <property type="component" value="Unassembled WGS sequence"/>
</dbReference>
<dbReference type="GO" id="GO:0032040">
    <property type="term" value="C:small-subunit processome"/>
    <property type="evidence" value="ECO:0007669"/>
    <property type="project" value="InterPro"/>
</dbReference>
<accession>A0AAD5RDG6</accession>
<dbReference type="GO" id="GO:0034388">
    <property type="term" value="C:Pwp2p-containing subcomplex of 90S preribosome"/>
    <property type="evidence" value="ECO:0007669"/>
    <property type="project" value="TreeGrafter"/>
</dbReference>
<reference evidence="2" key="1">
    <citation type="submission" date="2021-06" db="EMBL/GenBank/DDBJ databases">
        <title>Parelaphostrongylus tenuis whole genome reference sequence.</title>
        <authorList>
            <person name="Garwood T.J."/>
            <person name="Larsen P.A."/>
            <person name="Fountain-Jones N.M."/>
            <person name="Garbe J.R."/>
            <person name="Macchietto M.G."/>
            <person name="Kania S.A."/>
            <person name="Gerhold R.W."/>
            <person name="Richards J.E."/>
            <person name="Wolf T.M."/>
        </authorList>
    </citation>
    <scope>NUCLEOTIDE SEQUENCE</scope>
    <source>
        <strain evidence="2">MNPRO001-30</strain>
        <tissue evidence="2">Meninges</tissue>
    </source>
</reference>
<comment type="caution">
    <text evidence="2">The sequence shown here is derived from an EMBL/GenBank/DDBJ whole genome shotgun (WGS) entry which is preliminary data.</text>
</comment>
<dbReference type="InterPro" id="IPR007319">
    <property type="entry name" value="WDR36/Utp21_C"/>
</dbReference>
<feature type="domain" description="WDR36/Utp21 C-terminal" evidence="1">
    <location>
        <begin position="1"/>
        <end position="76"/>
    </location>
</feature>
<evidence type="ECO:0000313" key="3">
    <source>
        <dbReference type="Proteomes" id="UP001196413"/>
    </source>
</evidence>
<dbReference type="GO" id="GO:0006364">
    <property type="term" value="P:rRNA processing"/>
    <property type="evidence" value="ECO:0007669"/>
    <property type="project" value="InterPro"/>
</dbReference>
<protein>
    <recommendedName>
        <fullName evidence="1">WDR36/Utp21 C-terminal domain-containing protein</fullName>
    </recommendedName>
</protein>
<proteinExistence type="predicted"/>
<name>A0AAD5RDG6_PARTN</name>
<evidence type="ECO:0000313" key="2">
    <source>
        <dbReference type="EMBL" id="KAJ1374073.1"/>
    </source>
</evidence>
<dbReference type="PANTHER" id="PTHR22840">
    <property type="entry name" value="WD REPEAT-CONTAINING PROTEIN 36"/>
    <property type="match status" value="1"/>
</dbReference>
<gene>
    <name evidence="2" type="ORF">KIN20_036666</name>
</gene>
<organism evidence="2 3">
    <name type="scientific">Parelaphostrongylus tenuis</name>
    <name type="common">Meningeal worm</name>
    <dbReference type="NCBI Taxonomy" id="148309"/>
    <lineage>
        <taxon>Eukaryota</taxon>
        <taxon>Metazoa</taxon>
        <taxon>Ecdysozoa</taxon>
        <taxon>Nematoda</taxon>
        <taxon>Chromadorea</taxon>
        <taxon>Rhabditida</taxon>
        <taxon>Rhabditina</taxon>
        <taxon>Rhabditomorpha</taxon>
        <taxon>Strongyloidea</taxon>
        <taxon>Metastrongylidae</taxon>
        <taxon>Parelaphostrongylus</taxon>
    </lineage>
</organism>
<dbReference type="PANTHER" id="PTHR22840:SF12">
    <property type="entry name" value="WD REPEAT-CONTAINING PROTEIN 36"/>
    <property type="match status" value="1"/>
</dbReference>
<evidence type="ECO:0000259" key="1">
    <source>
        <dbReference type="Pfam" id="PF04192"/>
    </source>
</evidence>
<dbReference type="Pfam" id="PF04192">
    <property type="entry name" value="Utp21"/>
    <property type="match status" value="1"/>
</dbReference>
<dbReference type="AlphaFoldDB" id="A0AAD5RDG6"/>
<keyword evidence="3" id="KW-1185">Reference proteome</keyword>